<dbReference type="EMBL" id="MN803438">
    <property type="protein sequence ID" value="QHR78518.1"/>
    <property type="molecule type" value="Genomic_DNA"/>
</dbReference>
<keyword evidence="2" id="KW-1185">Reference proteome</keyword>
<evidence type="ECO:0000313" key="2">
    <source>
        <dbReference type="Proteomes" id="UP000678193"/>
    </source>
</evidence>
<reference evidence="1" key="1">
    <citation type="journal article" date="2020" name="Arch. Virol.">
        <title>Complete genome sequence and analysis of a novel lymphocystivirus detected in whitemouth croaker (Micropogonias furnieri): lymphocystis disease virus 4.</title>
        <authorList>
            <person name="Doszpoly A."/>
            <person name="Kajan G.L."/>
            <person name="Puentes R."/>
            <person name="Perretta A."/>
        </authorList>
    </citation>
    <scope>NUCLEOTIDE SEQUENCE</scope>
    <source>
        <strain evidence="1">LCDV-WC</strain>
    </source>
</reference>
<accession>A0A6B9XMZ3</accession>
<sequence length="178" mass="20446">MCLICYKSSVCELCASCIKKTDTSYFVQNRISCVGKNITDAILNFNYISQTGGLEIFIDLIKEIDAFKFLIRSESESISTPFSQIKDDKTIAKLYFISQDIKALRRLLLLILIENPDILLIDFIRMNLRLLQTQFTLLKVLTGFITIDLKCENIIKKDLMILNKNLTISDLNLKLFES</sequence>
<dbReference type="RefSeq" id="YP_010087931.1">
    <property type="nucleotide sequence ID" value="NC_055603.1"/>
</dbReference>
<evidence type="ECO:0000313" key="1">
    <source>
        <dbReference type="EMBL" id="QHR78518.1"/>
    </source>
</evidence>
<dbReference type="KEGG" id="vg:65103264"/>
<organism evidence="1 2">
    <name type="scientific">Lymphocystis disease virus 4</name>
    <dbReference type="NCBI Taxonomy" id="2704413"/>
    <lineage>
        <taxon>Viruses</taxon>
        <taxon>Varidnaviria</taxon>
        <taxon>Bamfordvirae</taxon>
        <taxon>Nucleocytoviricota</taxon>
        <taxon>Megaviricetes</taxon>
        <taxon>Pimascovirales</taxon>
        <taxon>Pimascovirales incertae sedis</taxon>
        <taxon>Iridoviridae</taxon>
        <taxon>Alphairidovirinae</taxon>
        <taxon>Lymphocystivirus</taxon>
        <taxon>Lymphocystivirus micropogonias1</taxon>
    </lineage>
</organism>
<dbReference type="Proteomes" id="UP000678193">
    <property type="component" value="Segment"/>
</dbReference>
<dbReference type="GeneID" id="65103264"/>
<name>A0A6B9XMZ3_9VIRU</name>
<proteinExistence type="predicted"/>
<protein>
    <submittedName>
        <fullName evidence="1">Uncharacterized protein</fullName>
    </submittedName>
</protein>